<gene>
    <name evidence="1" type="ORF">B7P43_G06932</name>
</gene>
<dbReference type="STRING" id="105785.A0A2J7PNV7"/>
<dbReference type="Proteomes" id="UP000235965">
    <property type="component" value="Unassembled WGS sequence"/>
</dbReference>
<comment type="caution">
    <text evidence="1">The sequence shown here is derived from an EMBL/GenBank/DDBJ whole genome shotgun (WGS) entry which is preliminary data.</text>
</comment>
<name>A0A2J7PNV7_9NEOP</name>
<evidence type="ECO:0008006" key="3">
    <source>
        <dbReference type="Google" id="ProtNLM"/>
    </source>
</evidence>
<sequence length="250" mass="29330">MLKNHLDIIGRNEPIQRKAKFWQSYVRALKGTDDMRAPDRVTPRPRGVFRPLLADFPELSSGWPYNKSIYDEPIHAVDRISVPGYRYLPVSREIYGYSPRNLYPAPYRPAPIYDAKKAWDDHLKRLADIDRLYPSKYPLSARHTTPSPLKELTPLSVEPKEKIGYNYAGVPIYNRGGYTRRPLSELFEPVTSLPLSRLTRDPWWWAYPSLRPYTLPTSWYKSPFYLRDSYLSPVKRTYLWGQHPIRPFGT</sequence>
<accession>A0A2J7PNV7</accession>
<dbReference type="Pfam" id="PF15929">
    <property type="entry name" value="Myofilin"/>
    <property type="match status" value="1"/>
</dbReference>
<organism evidence="1 2">
    <name type="scientific">Cryptotermes secundus</name>
    <dbReference type="NCBI Taxonomy" id="105785"/>
    <lineage>
        <taxon>Eukaryota</taxon>
        <taxon>Metazoa</taxon>
        <taxon>Ecdysozoa</taxon>
        <taxon>Arthropoda</taxon>
        <taxon>Hexapoda</taxon>
        <taxon>Insecta</taxon>
        <taxon>Pterygota</taxon>
        <taxon>Neoptera</taxon>
        <taxon>Polyneoptera</taxon>
        <taxon>Dictyoptera</taxon>
        <taxon>Blattodea</taxon>
        <taxon>Blattoidea</taxon>
        <taxon>Termitoidae</taxon>
        <taxon>Kalotermitidae</taxon>
        <taxon>Cryptotermitinae</taxon>
        <taxon>Cryptotermes</taxon>
    </lineage>
</organism>
<dbReference type="InParanoid" id="A0A2J7PNV7"/>
<proteinExistence type="predicted"/>
<dbReference type="AlphaFoldDB" id="A0A2J7PNV7"/>
<keyword evidence="2" id="KW-1185">Reference proteome</keyword>
<dbReference type="FunCoup" id="A0A2J7PNV7">
    <property type="interactions" value="31"/>
</dbReference>
<evidence type="ECO:0000313" key="2">
    <source>
        <dbReference type="Proteomes" id="UP000235965"/>
    </source>
</evidence>
<dbReference type="EMBL" id="NEVH01023281">
    <property type="protein sequence ID" value="PNF18024.1"/>
    <property type="molecule type" value="Genomic_DNA"/>
</dbReference>
<protein>
    <recommendedName>
        <fullName evidence="3">Myofilin</fullName>
    </recommendedName>
</protein>
<evidence type="ECO:0000313" key="1">
    <source>
        <dbReference type="EMBL" id="PNF18024.1"/>
    </source>
</evidence>
<reference evidence="1 2" key="1">
    <citation type="submission" date="2017-12" db="EMBL/GenBank/DDBJ databases">
        <title>Hemimetabolous genomes reveal molecular basis of termite eusociality.</title>
        <authorList>
            <person name="Harrison M.C."/>
            <person name="Jongepier E."/>
            <person name="Robertson H.M."/>
            <person name="Arning N."/>
            <person name="Bitard-Feildel T."/>
            <person name="Chao H."/>
            <person name="Childers C.P."/>
            <person name="Dinh H."/>
            <person name="Doddapaneni H."/>
            <person name="Dugan S."/>
            <person name="Gowin J."/>
            <person name="Greiner C."/>
            <person name="Han Y."/>
            <person name="Hu H."/>
            <person name="Hughes D.S.T."/>
            <person name="Huylmans A.-K."/>
            <person name="Kemena C."/>
            <person name="Kremer L.P.M."/>
            <person name="Lee S.L."/>
            <person name="Lopez-Ezquerra A."/>
            <person name="Mallet L."/>
            <person name="Monroy-Kuhn J.M."/>
            <person name="Moser A."/>
            <person name="Murali S.C."/>
            <person name="Muzny D.M."/>
            <person name="Otani S."/>
            <person name="Piulachs M.-D."/>
            <person name="Poelchau M."/>
            <person name="Qu J."/>
            <person name="Schaub F."/>
            <person name="Wada-Katsumata A."/>
            <person name="Worley K.C."/>
            <person name="Xie Q."/>
            <person name="Ylla G."/>
            <person name="Poulsen M."/>
            <person name="Gibbs R.A."/>
            <person name="Schal C."/>
            <person name="Richards S."/>
            <person name="Belles X."/>
            <person name="Korb J."/>
            <person name="Bornberg-Bauer E."/>
        </authorList>
    </citation>
    <scope>NUCLEOTIDE SEQUENCE [LARGE SCALE GENOMIC DNA]</scope>
    <source>
        <tissue evidence="1">Whole body</tissue>
    </source>
</reference>
<dbReference type="InterPro" id="IPR031828">
    <property type="entry name" value="Myofilin"/>
</dbReference>
<dbReference type="OrthoDB" id="6328862at2759"/>